<evidence type="ECO:0008006" key="4">
    <source>
        <dbReference type="Google" id="ProtNLM"/>
    </source>
</evidence>
<dbReference type="HOGENOM" id="CLU_043418_0_1_1"/>
<dbReference type="GO" id="GO:0016020">
    <property type="term" value="C:membrane"/>
    <property type="evidence" value="ECO:0007669"/>
    <property type="project" value="TreeGrafter"/>
</dbReference>
<dbReference type="GeneID" id="18256572"/>
<dbReference type="Pfam" id="PF06966">
    <property type="entry name" value="DUF1295"/>
    <property type="match status" value="1"/>
</dbReference>
<dbReference type="EMBL" id="GL988041">
    <property type="protein sequence ID" value="EGS20698.1"/>
    <property type="molecule type" value="Genomic_DNA"/>
</dbReference>
<feature type="transmembrane region" description="Helical" evidence="1">
    <location>
        <begin position="41"/>
        <end position="66"/>
    </location>
</feature>
<dbReference type="Gene3D" id="1.20.120.1630">
    <property type="match status" value="1"/>
</dbReference>
<dbReference type="AlphaFoldDB" id="G0S5Y2"/>
<dbReference type="KEGG" id="cthr:CTHT_0025340"/>
<dbReference type="PANTHER" id="PTHR32251">
    <property type="entry name" value="3-OXO-5-ALPHA-STEROID 4-DEHYDROGENASE"/>
    <property type="match status" value="1"/>
</dbReference>
<evidence type="ECO:0000256" key="1">
    <source>
        <dbReference type="SAM" id="Phobius"/>
    </source>
</evidence>
<sequence>MRIHMIRLTYNYWRKGGYSVGHEDYRWAIIRGKISKLAFHIFNLTFISFMQSILLFLISSPVYVLLLASTIEPEVSTADVAALIIELVLILIESIADQQQWNYQSAKKKYKDSGEVPRGFRKTDLDRGFITSGLWGYSRHPNFAAEQTIWFVLYQWSCWAARTLFSWAGAGATFLIMLFQGSTWFTEYITSGKYPEYYDYQQAVGMFVPKSIFSYEKPVRRPKIIRTSELAQKKSQVQKQKQK</sequence>
<keyword evidence="1" id="KW-1133">Transmembrane helix</keyword>
<dbReference type="eggNOG" id="KOG4650">
    <property type="taxonomic scope" value="Eukaryota"/>
</dbReference>
<dbReference type="PANTHER" id="PTHR32251:SF23">
    <property type="entry name" value="3-OXO-5-ALPHA-STEROID 4-DEHYDROGENASE (DUF1295)"/>
    <property type="match status" value="1"/>
</dbReference>
<dbReference type="InterPro" id="IPR010721">
    <property type="entry name" value="UstE-like"/>
</dbReference>
<protein>
    <recommendedName>
        <fullName evidence="4">Steroid 5-alpha reductase C-terminal domain-containing protein</fullName>
    </recommendedName>
</protein>
<proteinExistence type="predicted"/>
<accession>G0S5Y2</accession>
<name>G0S5Y2_CHATD</name>
<dbReference type="OrthoDB" id="201504at2759"/>
<evidence type="ECO:0000313" key="3">
    <source>
        <dbReference type="Proteomes" id="UP000008066"/>
    </source>
</evidence>
<reference evidence="2 3" key="1">
    <citation type="journal article" date="2011" name="Cell">
        <title>Insight into structure and assembly of the nuclear pore complex by utilizing the genome of a eukaryotic thermophile.</title>
        <authorList>
            <person name="Amlacher S."/>
            <person name="Sarges P."/>
            <person name="Flemming D."/>
            <person name="van Noort V."/>
            <person name="Kunze R."/>
            <person name="Devos D.P."/>
            <person name="Arumugam M."/>
            <person name="Bork P."/>
            <person name="Hurt E."/>
        </authorList>
    </citation>
    <scope>NUCLEOTIDE SEQUENCE [LARGE SCALE GENOMIC DNA]</scope>
    <source>
        <strain evidence="3">DSM 1495 / CBS 144.50 / IMI 039719</strain>
    </source>
</reference>
<dbReference type="OMA" id="WFTEYIT"/>
<organism evidence="3">
    <name type="scientific">Chaetomium thermophilum (strain DSM 1495 / CBS 144.50 / IMI 039719)</name>
    <name type="common">Thermochaetoides thermophila</name>
    <dbReference type="NCBI Taxonomy" id="759272"/>
    <lineage>
        <taxon>Eukaryota</taxon>
        <taxon>Fungi</taxon>
        <taxon>Dikarya</taxon>
        <taxon>Ascomycota</taxon>
        <taxon>Pezizomycotina</taxon>
        <taxon>Sordariomycetes</taxon>
        <taxon>Sordariomycetidae</taxon>
        <taxon>Sordariales</taxon>
        <taxon>Chaetomiaceae</taxon>
        <taxon>Thermochaetoides</taxon>
    </lineage>
</organism>
<keyword evidence="3" id="KW-1185">Reference proteome</keyword>
<evidence type="ECO:0000313" key="2">
    <source>
        <dbReference type="EMBL" id="EGS20698.1"/>
    </source>
</evidence>
<keyword evidence="1" id="KW-0472">Membrane</keyword>
<keyword evidence="1" id="KW-0812">Transmembrane</keyword>
<dbReference type="Proteomes" id="UP000008066">
    <property type="component" value="Unassembled WGS sequence"/>
</dbReference>
<gene>
    <name evidence="2" type="ORF">CTHT_0025340</name>
</gene>
<dbReference type="RefSeq" id="XP_006692994.1">
    <property type="nucleotide sequence ID" value="XM_006692931.1"/>
</dbReference>